<dbReference type="Pfam" id="PF00067">
    <property type="entry name" value="p450"/>
    <property type="match status" value="1"/>
</dbReference>
<name>A0AAV5UL24_9BILA</name>
<dbReference type="EMBL" id="BTSX01000006">
    <property type="protein sequence ID" value="GMT07277.1"/>
    <property type="molecule type" value="Genomic_DNA"/>
</dbReference>
<dbReference type="InterPro" id="IPR002401">
    <property type="entry name" value="Cyt_P450_E_grp-I"/>
</dbReference>
<dbReference type="GO" id="GO:0004497">
    <property type="term" value="F:monooxygenase activity"/>
    <property type="evidence" value="ECO:0007669"/>
    <property type="project" value="UniProtKB-KW"/>
</dbReference>
<accession>A0AAV5UL24</accession>
<evidence type="ECO:0000256" key="3">
    <source>
        <dbReference type="ARBA" id="ARBA00022723"/>
    </source>
</evidence>
<dbReference type="InterPro" id="IPR036396">
    <property type="entry name" value="Cyt_P450_sf"/>
</dbReference>
<dbReference type="PRINTS" id="PR00385">
    <property type="entry name" value="P450"/>
</dbReference>
<dbReference type="PANTHER" id="PTHR24303">
    <property type="entry name" value="HEME-BINDING MONOOXYGENASE FAMILY"/>
    <property type="match status" value="1"/>
</dbReference>
<evidence type="ECO:0000256" key="5">
    <source>
        <dbReference type="ARBA" id="ARBA00023004"/>
    </source>
</evidence>
<dbReference type="PANTHER" id="PTHR24303:SF31">
    <property type="entry name" value="CYTOCHROME P450 307A1-RELATED"/>
    <property type="match status" value="1"/>
</dbReference>
<evidence type="ECO:0000256" key="2">
    <source>
        <dbReference type="ARBA" id="ARBA00010617"/>
    </source>
</evidence>
<keyword evidence="7 8" id="KW-0349">Heme</keyword>
<protein>
    <recommendedName>
        <fullName evidence="11">Cytochrome P450</fullName>
    </recommendedName>
</protein>
<dbReference type="Gene3D" id="1.10.630.10">
    <property type="entry name" value="Cytochrome P450"/>
    <property type="match status" value="1"/>
</dbReference>
<dbReference type="AlphaFoldDB" id="A0AAV5UL24"/>
<comment type="caution">
    <text evidence="9">The sequence shown here is derived from an EMBL/GenBank/DDBJ whole genome shotgun (WGS) entry which is preliminary data.</text>
</comment>
<comment type="similarity">
    <text evidence="2 8">Belongs to the cytochrome P450 family.</text>
</comment>
<dbReference type="GO" id="GO:0020037">
    <property type="term" value="F:heme binding"/>
    <property type="evidence" value="ECO:0007669"/>
    <property type="project" value="InterPro"/>
</dbReference>
<evidence type="ECO:0000256" key="6">
    <source>
        <dbReference type="ARBA" id="ARBA00023033"/>
    </source>
</evidence>
<sequence length="560" mass="64314">NLVETMPSRHSPVWKLLAGMALLCSLLSLFTPQTVFRILAFLALACSRWALFTLRRILSSDPLPPGPITWPLAGSLPDIDPCEPQRTLLELKRTYGPIFTLTLPAPTVVICDYEALRKASTLTETSARPDSYLYTIFLKNKEEGNGMILSSGRTWKTARNFTNKHFDSFGVMSDQILRNIEFHAAIMAGIIEQSLEKEGNVLNLHRTISYTVASIIYEIVLGRRYDISDKKMWLLKELLDGVLANVQSVQMLCCDNYPFMKNVLPADKEYRRLGFELQEFFRGELELNRKQMALEEATNNNEGEGKSDIHPHNLCRKYLDDPEGLVNGDMDLILLAGDIWTGGMETTLTATRWAIIFFTQNPEVQEVLHEEIMRRYPRRSNGQFSYSTRHELPYLCAVLDEVLRLANVLPWNIPHRAVKTFSLNGHTIKEGTNIMFSYSSLHHDETHFPDPLRFNPERFLRRTPTENEAMEWAKQGRDLGGFAVYEKNPLLSPFGMGQRRCPGEQLALKEIFVFLITLVQRFRFVTDESNPPDTRRCMGMTSVPKEYVVRVEKREDWYSD</sequence>
<dbReference type="Proteomes" id="UP001432027">
    <property type="component" value="Unassembled WGS sequence"/>
</dbReference>
<reference evidence="9" key="1">
    <citation type="submission" date="2023-10" db="EMBL/GenBank/DDBJ databases">
        <title>Genome assembly of Pristionchus species.</title>
        <authorList>
            <person name="Yoshida K."/>
            <person name="Sommer R.J."/>
        </authorList>
    </citation>
    <scope>NUCLEOTIDE SEQUENCE</scope>
    <source>
        <strain evidence="9">RS0144</strain>
    </source>
</reference>
<keyword evidence="10" id="KW-1185">Reference proteome</keyword>
<feature type="non-terminal residue" evidence="9">
    <location>
        <position position="1"/>
    </location>
</feature>
<comment type="cofactor">
    <cofactor evidence="1 7">
        <name>heme</name>
        <dbReference type="ChEBI" id="CHEBI:30413"/>
    </cofactor>
</comment>
<keyword evidence="4 8" id="KW-0560">Oxidoreductase</keyword>
<dbReference type="PROSITE" id="PS00086">
    <property type="entry name" value="CYTOCHROME_P450"/>
    <property type="match status" value="1"/>
</dbReference>
<evidence type="ECO:0000313" key="10">
    <source>
        <dbReference type="Proteomes" id="UP001432027"/>
    </source>
</evidence>
<evidence type="ECO:0000256" key="7">
    <source>
        <dbReference type="PIRSR" id="PIRSR602401-1"/>
    </source>
</evidence>
<dbReference type="GO" id="GO:0005506">
    <property type="term" value="F:iron ion binding"/>
    <property type="evidence" value="ECO:0007669"/>
    <property type="project" value="InterPro"/>
</dbReference>
<keyword evidence="6 8" id="KW-0503">Monooxygenase</keyword>
<organism evidence="9 10">
    <name type="scientific">Pristionchus entomophagus</name>
    <dbReference type="NCBI Taxonomy" id="358040"/>
    <lineage>
        <taxon>Eukaryota</taxon>
        <taxon>Metazoa</taxon>
        <taxon>Ecdysozoa</taxon>
        <taxon>Nematoda</taxon>
        <taxon>Chromadorea</taxon>
        <taxon>Rhabditida</taxon>
        <taxon>Rhabditina</taxon>
        <taxon>Diplogasteromorpha</taxon>
        <taxon>Diplogasteroidea</taxon>
        <taxon>Neodiplogasteridae</taxon>
        <taxon>Pristionchus</taxon>
    </lineage>
</organism>
<keyword evidence="5 7" id="KW-0408">Iron</keyword>
<evidence type="ECO:0000256" key="8">
    <source>
        <dbReference type="RuleBase" id="RU000461"/>
    </source>
</evidence>
<gene>
    <name evidence="9" type="ORF">PENTCL1PPCAC_29451</name>
</gene>
<proteinExistence type="inferred from homology"/>
<dbReference type="GO" id="GO:0016705">
    <property type="term" value="F:oxidoreductase activity, acting on paired donors, with incorporation or reduction of molecular oxygen"/>
    <property type="evidence" value="ECO:0007669"/>
    <property type="project" value="InterPro"/>
</dbReference>
<dbReference type="InterPro" id="IPR001128">
    <property type="entry name" value="Cyt_P450"/>
</dbReference>
<dbReference type="PRINTS" id="PR00463">
    <property type="entry name" value="EP450I"/>
</dbReference>
<dbReference type="InterPro" id="IPR017972">
    <property type="entry name" value="Cyt_P450_CS"/>
</dbReference>
<evidence type="ECO:0000256" key="1">
    <source>
        <dbReference type="ARBA" id="ARBA00001971"/>
    </source>
</evidence>
<evidence type="ECO:0000256" key="4">
    <source>
        <dbReference type="ARBA" id="ARBA00023002"/>
    </source>
</evidence>
<dbReference type="SUPFAM" id="SSF48264">
    <property type="entry name" value="Cytochrome P450"/>
    <property type="match status" value="1"/>
</dbReference>
<feature type="binding site" description="axial binding residue" evidence="7">
    <location>
        <position position="501"/>
    </location>
    <ligand>
        <name>heme</name>
        <dbReference type="ChEBI" id="CHEBI:30413"/>
    </ligand>
    <ligandPart>
        <name>Fe</name>
        <dbReference type="ChEBI" id="CHEBI:18248"/>
    </ligandPart>
</feature>
<evidence type="ECO:0000313" key="9">
    <source>
        <dbReference type="EMBL" id="GMT07277.1"/>
    </source>
</evidence>
<keyword evidence="3 7" id="KW-0479">Metal-binding</keyword>
<evidence type="ECO:0008006" key="11">
    <source>
        <dbReference type="Google" id="ProtNLM"/>
    </source>
</evidence>